<dbReference type="SUPFAM" id="SSF46785">
    <property type="entry name" value="Winged helix' DNA-binding domain"/>
    <property type="match status" value="1"/>
</dbReference>
<dbReference type="InterPro" id="IPR002577">
    <property type="entry name" value="HTH_HxlR"/>
</dbReference>
<feature type="domain" description="HTH hxlR-type" evidence="4">
    <location>
        <begin position="17"/>
        <end position="113"/>
    </location>
</feature>
<dbReference type="Proteomes" id="UP001597183">
    <property type="component" value="Unassembled WGS sequence"/>
</dbReference>
<evidence type="ECO:0000256" key="2">
    <source>
        <dbReference type="ARBA" id="ARBA00023125"/>
    </source>
</evidence>
<keyword evidence="1" id="KW-0805">Transcription regulation</keyword>
<sequence>MSPVLPLPVTTASRESCEATDVLRLVGEKWTVLVLVILRDGGPSGFNRLDRTVEGLSRRILTRTLRGLEQDGLVSRQITASHVEYAITDLGRSLLPLILAVGEWAVAHAPSIAAARAAYRGDPPA</sequence>
<keyword evidence="6" id="KW-1185">Reference proteome</keyword>
<evidence type="ECO:0000256" key="1">
    <source>
        <dbReference type="ARBA" id="ARBA00023015"/>
    </source>
</evidence>
<evidence type="ECO:0000313" key="6">
    <source>
        <dbReference type="Proteomes" id="UP001597183"/>
    </source>
</evidence>
<evidence type="ECO:0000313" key="5">
    <source>
        <dbReference type="EMBL" id="MFD1374027.1"/>
    </source>
</evidence>
<name>A0ABW4AV19_9ACTN</name>
<dbReference type="InterPro" id="IPR036390">
    <property type="entry name" value="WH_DNA-bd_sf"/>
</dbReference>
<keyword evidence="3" id="KW-0804">Transcription</keyword>
<accession>A0ABW4AV19</accession>
<dbReference type="PANTHER" id="PTHR33204:SF39">
    <property type="entry name" value="TRANSCRIPTIONAL REGULATORY PROTEIN"/>
    <property type="match status" value="1"/>
</dbReference>
<dbReference type="Pfam" id="PF01638">
    <property type="entry name" value="HxlR"/>
    <property type="match status" value="1"/>
</dbReference>
<evidence type="ECO:0000256" key="3">
    <source>
        <dbReference type="ARBA" id="ARBA00023163"/>
    </source>
</evidence>
<dbReference type="PROSITE" id="PS51118">
    <property type="entry name" value="HTH_HXLR"/>
    <property type="match status" value="1"/>
</dbReference>
<dbReference type="InterPro" id="IPR036388">
    <property type="entry name" value="WH-like_DNA-bd_sf"/>
</dbReference>
<dbReference type="RefSeq" id="WP_317794368.1">
    <property type="nucleotide sequence ID" value="NZ_AP028461.1"/>
</dbReference>
<reference evidence="6" key="1">
    <citation type="journal article" date="2019" name="Int. J. Syst. Evol. Microbiol.">
        <title>The Global Catalogue of Microorganisms (GCM) 10K type strain sequencing project: providing services to taxonomists for standard genome sequencing and annotation.</title>
        <authorList>
            <consortium name="The Broad Institute Genomics Platform"/>
            <consortium name="The Broad Institute Genome Sequencing Center for Infectious Disease"/>
            <person name="Wu L."/>
            <person name="Ma J."/>
        </authorList>
    </citation>
    <scope>NUCLEOTIDE SEQUENCE [LARGE SCALE GENOMIC DNA]</scope>
    <source>
        <strain evidence="6">CCM 7526</strain>
    </source>
</reference>
<gene>
    <name evidence="5" type="ORF">ACFQ5G_52605</name>
</gene>
<dbReference type="EMBL" id="JBHTMK010000079">
    <property type="protein sequence ID" value="MFD1374027.1"/>
    <property type="molecule type" value="Genomic_DNA"/>
</dbReference>
<dbReference type="PANTHER" id="PTHR33204">
    <property type="entry name" value="TRANSCRIPTIONAL REGULATOR, MARR FAMILY"/>
    <property type="match status" value="1"/>
</dbReference>
<proteinExistence type="predicted"/>
<protein>
    <submittedName>
        <fullName evidence="5">Winged helix-turn-helix transcriptional regulator</fullName>
    </submittedName>
</protein>
<evidence type="ECO:0000259" key="4">
    <source>
        <dbReference type="PROSITE" id="PS51118"/>
    </source>
</evidence>
<dbReference type="Gene3D" id="1.10.10.10">
    <property type="entry name" value="Winged helix-like DNA-binding domain superfamily/Winged helix DNA-binding domain"/>
    <property type="match status" value="1"/>
</dbReference>
<comment type="caution">
    <text evidence="5">The sequence shown here is derived from an EMBL/GenBank/DDBJ whole genome shotgun (WGS) entry which is preliminary data.</text>
</comment>
<keyword evidence="2" id="KW-0238">DNA-binding</keyword>
<organism evidence="5 6">
    <name type="scientific">Actinoplanes sichuanensis</name>
    <dbReference type="NCBI Taxonomy" id="512349"/>
    <lineage>
        <taxon>Bacteria</taxon>
        <taxon>Bacillati</taxon>
        <taxon>Actinomycetota</taxon>
        <taxon>Actinomycetes</taxon>
        <taxon>Micromonosporales</taxon>
        <taxon>Micromonosporaceae</taxon>
        <taxon>Actinoplanes</taxon>
    </lineage>
</organism>